<dbReference type="PANTHER" id="PTHR13743">
    <property type="entry name" value="BEIGE/BEACH-RELATED"/>
    <property type="match status" value="1"/>
</dbReference>
<feature type="domain" description="BEACH-type PH" evidence="1">
    <location>
        <begin position="1570"/>
        <end position="1674"/>
    </location>
</feature>
<dbReference type="VEuPathDB" id="TrichDB:TRFO_10658"/>
<accession>A0A1J4J7H8</accession>
<reference evidence="2" key="1">
    <citation type="submission" date="2016-10" db="EMBL/GenBank/DDBJ databases">
        <authorList>
            <person name="Benchimol M."/>
            <person name="Almeida L.G."/>
            <person name="Vasconcelos A.T."/>
            <person name="Perreira-Neves A."/>
            <person name="Rosa I.A."/>
            <person name="Tasca T."/>
            <person name="Bogo M.R."/>
            <person name="de Souza W."/>
        </authorList>
    </citation>
    <scope>NUCLEOTIDE SEQUENCE [LARGE SCALE GENOMIC DNA]</scope>
    <source>
        <strain evidence="2">K</strain>
    </source>
</reference>
<dbReference type="RefSeq" id="XP_068348307.1">
    <property type="nucleotide sequence ID" value="XM_068495588.1"/>
</dbReference>
<proteinExistence type="predicted"/>
<name>A0A1J4J7H8_9EUKA</name>
<dbReference type="InterPro" id="IPR023362">
    <property type="entry name" value="PH-BEACH_dom"/>
</dbReference>
<sequence length="1692" mass="196555">MSLYLTFHLENAPFTNEYKTMLEKCLTIFPKGKELSKNVNVSTDVLSLITYSLNNIKKNNMNLCDFIKIGSAIMTYLSTIDTINIDSDLHVNMDNYPIINFNLLSQNIADYFQKLFSIFLVNEPVIQPNIEIKMDDNPYNFCNIVFISKQLVVPKPLSAMPIKLMPEVTPAIFKNRVGEYYNDCYHDISKLYNSFKLTLNKHNDLMANIIDYIMYLYQIDQLSISKHYFTMSVLVLCDPLELSNYFEKSSKWNTILNERAFVKMEKYDDDLIKMAEKIIINCFLYTQSIQFWLLETLFGLLFTCHMPYILNMLKYLFIHNKAKFIAIVKRSDSNLIDILYLIDGRIKSFLLKNDNSDLIEIRSSIFSMIYEFSQTEVIEKLIHDENKCGNLLSLSLELAIQPAVMNILQNALISKSSATISESIGGYFFASTKDIKQDRNWQNLIQLLMHSIEESLPKNSILICQSFLKSSLIESLNKIASESSSPEFCLKIFSFIVKMCCNSKQFSNDISTRKCNFYEIWKEILSKNRIENDTIDLLKKLTFLGEGTLIQNQEGLRLLVYLTKSTSYFSEMIKLLTQICEMSLINRYRCSIADLGSFLLDIFKENGDEMILNLIKTIGSSFLSPNELNSFIRFLKLNSSNPKVLSLLKTLNEIIINSSLNPEKTSFFHIEEKNYKFMLDSITLSDKISFSFSIRLDSQARNKKYLIFSLMNERQVISMMFDHLLIILNIGSSTFNIRAEISTNVWNTFYFNLNKHNVSLSMNNTKLYETKLPKKFKFNPPFVKFTMSGSICDLEDICFYENQKVVAHYSGKVEEDGICPNIAQNSDSFGAAQFIGMTVPYTLRIFNSISNIGGINIFLPLFYSGDKSCDKTQFILLLLQSICNIISKDENLFIEHQFFRTLSSLLPPETTTDIMSCFLEIYQTIKSQELKTEILIHIFGNWSLIKTFNDEVHRALLSKIYKLVANSDIQLFFKVNPVRKLILAFESILSNPDAIKNAWKFIESMIILAAQTHFLDEKDIMILFSATNNPNVVHLRNCLDAIDKLIRNTDLVNTYLEKHDYFKSLFHILSKNDNSLNASVFTLFNTISNAFPESSLSKNITYSFSLLRPNNETLNILSSFIFMESSNPPKIQNAHFIPYLCSIIYFYSSDKIQMTLDNVIGSLELDDDSAINMAKCENWPFWLLFLTNMDNKQQLWIKNIARISLVSESLGRGLKFEEIKQVFNVFAQSFDLRYDLMMKQFILSLIELDKNRHFGQQISTEIFQYIFFDHSIPLSNQDAFCIVKDNLVHFVQYVIHKEWLPSSFNFSLTVFNNYKMKDTFMQEFALKYCLEANKTFINESIVLSYEEIPVIYFVALLIHSISMAGNKDLSRSYFEKFLSIKSKQKSKKLLSFSFLDFKNETKLIKKHCDNNSEPLNLYLLMKEEALKYQSKFFEKTHNYIESLELVFKPIYDYDILNQNLPDIPDTNELLLLLQSEFDIKMRQNNSLCKSTLNDLKHTSILWSNSSRKLHWKTDNVIDIFGRKMKMKQNYDFDDHKDASAARNNDLSQNLEMSHNRSSFLELEDEVPDNDIQVVSIMHFNSTMVTLTANYKGVIHFTSNSLLFLSKEITNEFGQETEKIVQKTVEIPISSFSFAMKRRFLHKDIAAEVFTKYCKSYLFFFESKSKRRLFLKKMNGLGTKIFRAKNITEKTKL</sequence>
<dbReference type="Gene3D" id="2.30.29.30">
    <property type="entry name" value="Pleckstrin-homology domain (PH domain)/Phosphotyrosine-binding domain (PTB)"/>
    <property type="match status" value="1"/>
</dbReference>
<dbReference type="InterPro" id="IPR050865">
    <property type="entry name" value="BEACH_Domain"/>
</dbReference>
<comment type="caution">
    <text evidence="2">The sequence shown here is derived from an EMBL/GenBank/DDBJ whole genome shotgun (WGS) entry which is preliminary data.</text>
</comment>
<dbReference type="InterPro" id="IPR011993">
    <property type="entry name" value="PH-like_dom_sf"/>
</dbReference>
<dbReference type="PROSITE" id="PS51783">
    <property type="entry name" value="PH_BEACH"/>
    <property type="match status" value="1"/>
</dbReference>
<dbReference type="GeneID" id="94830292"/>
<keyword evidence="3" id="KW-1185">Reference proteome</keyword>
<dbReference type="SUPFAM" id="SSF48371">
    <property type="entry name" value="ARM repeat"/>
    <property type="match status" value="1"/>
</dbReference>
<evidence type="ECO:0000313" key="3">
    <source>
        <dbReference type="Proteomes" id="UP000179807"/>
    </source>
</evidence>
<evidence type="ECO:0000313" key="2">
    <source>
        <dbReference type="EMBL" id="OHS95170.1"/>
    </source>
</evidence>
<evidence type="ECO:0000259" key="1">
    <source>
        <dbReference type="PROSITE" id="PS51783"/>
    </source>
</evidence>
<dbReference type="EMBL" id="MLAK01001260">
    <property type="protein sequence ID" value="OHS95170.1"/>
    <property type="molecule type" value="Genomic_DNA"/>
</dbReference>
<protein>
    <recommendedName>
        <fullName evidence="1">BEACH-type PH domain-containing protein</fullName>
    </recommendedName>
</protein>
<dbReference type="InterPro" id="IPR016024">
    <property type="entry name" value="ARM-type_fold"/>
</dbReference>
<dbReference type="Proteomes" id="UP000179807">
    <property type="component" value="Unassembled WGS sequence"/>
</dbReference>
<organism evidence="2 3">
    <name type="scientific">Tritrichomonas foetus</name>
    <dbReference type="NCBI Taxonomy" id="1144522"/>
    <lineage>
        <taxon>Eukaryota</taxon>
        <taxon>Metamonada</taxon>
        <taxon>Parabasalia</taxon>
        <taxon>Tritrichomonadida</taxon>
        <taxon>Tritrichomonadidae</taxon>
        <taxon>Tritrichomonas</taxon>
    </lineage>
</organism>
<dbReference type="SUPFAM" id="SSF50729">
    <property type="entry name" value="PH domain-like"/>
    <property type="match status" value="1"/>
</dbReference>
<dbReference type="Pfam" id="PF14844">
    <property type="entry name" value="PH_BEACH"/>
    <property type="match status" value="1"/>
</dbReference>
<dbReference type="PANTHER" id="PTHR13743:SF112">
    <property type="entry name" value="BEACH DOMAIN-CONTAINING PROTEIN"/>
    <property type="match status" value="1"/>
</dbReference>
<gene>
    <name evidence="2" type="ORF">TRFO_10658</name>
</gene>